<dbReference type="OrthoDB" id="3270804at2759"/>
<reference evidence="3" key="2">
    <citation type="submission" date="2015-01" db="EMBL/GenBank/DDBJ databases">
        <title>Evolutionary Origins and Diversification of the Mycorrhizal Mutualists.</title>
        <authorList>
            <consortium name="DOE Joint Genome Institute"/>
            <consortium name="Mycorrhizal Genomics Consortium"/>
            <person name="Kohler A."/>
            <person name="Kuo A."/>
            <person name="Nagy L.G."/>
            <person name="Floudas D."/>
            <person name="Copeland A."/>
            <person name="Barry K.W."/>
            <person name="Cichocki N."/>
            <person name="Veneault-Fourrey C."/>
            <person name="LaButti K."/>
            <person name="Lindquist E.A."/>
            <person name="Lipzen A."/>
            <person name="Lundell T."/>
            <person name="Morin E."/>
            <person name="Murat C."/>
            <person name="Riley R."/>
            <person name="Ohm R."/>
            <person name="Sun H."/>
            <person name="Tunlid A."/>
            <person name="Henrissat B."/>
            <person name="Grigoriev I.V."/>
            <person name="Hibbett D.S."/>
            <person name="Martin F."/>
        </authorList>
    </citation>
    <scope>NUCLEOTIDE SEQUENCE [LARGE SCALE GENOMIC DNA]</scope>
    <source>
        <strain evidence="3">LaAM-08-1</strain>
    </source>
</reference>
<dbReference type="Proteomes" id="UP000054477">
    <property type="component" value="Unassembled WGS sequence"/>
</dbReference>
<organism evidence="2 3">
    <name type="scientific">Laccaria amethystina LaAM-08-1</name>
    <dbReference type="NCBI Taxonomy" id="1095629"/>
    <lineage>
        <taxon>Eukaryota</taxon>
        <taxon>Fungi</taxon>
        <taxon>Dikarya</taxon>
        <taxon>Basidiomycota</taxon>
        <taxon>Agaricomycotina</taxon>
        <taxon>Agaricomycetes</taxon>
        <taxon>Agaricomycetidae</taxon>
        <taxon>Agaricales</taxon>
        <taxon>Agaricineae</taxon>
        <taxon>Hydnangiaceae</taxon>
        <taxon>Laccaria</taxon>
    </lineage>
</organism>
<dbReference type="Pfam" id="PF01693">
    <property type="entry name" value="Cauli_VI"/>
    <property type="match status" value="1"/>
</dbReference>
<sequence>KKYYSVTVGRRTGVLFPWSQVKPLVEGVSGGLAVGFKTHDAAMNDYLSAKRKGLVRVVRNPGDDVFFGPRSEAEM</sequence>
<accession>A0A0C9WYU9</accession>
<dbReference type="EMBL" id="KN839171">
    <property type="protein sequence ID" value="KIJ90501.1"/>
    <property type="molecule type" value="Genomic_DNA"/>
</dbReference>
<dbReference type="InterPro" id="IPR037056">
    <property type="entry name" value="RNase_H1_N_sf"/>
</dbReference>
<evidence type="ECO:0000313" key="3">
    <source>
        <dbReference type="Proteomes" id="UP000054477"/>
    </source>
</evidence>
<dbReference type="InterPro" id="IPR009027">
    <property type="entry name" value="Ribosomal_bL9/RNase_H1_N"/>
</dbReference>
<gene>
    <name evidence="2" type="ORF">K443DRAFT_30235</name>
</gene>
<feature type="non-terminal residue" evidence="2">
    <location>
        <position position="1"/>
    </location>
</feature>
<dbReference type="InterPro" id="IPR011320">
    <property type="entry name" value="RNase_H1_N"/>
</dbReference>
<dbReference type="HOGENOM" id="CLU_156966_0_0_1"/>
<evidence type="ECO:0000313" key="2">
    <source>
        <dbReference type="EMBL" id="KIJ90501.1"/>
    </source>
</evidence>
<protein>
    <recommendedName>
        <fullName evidence="1">Ribonuclease H1 N-terminal domain-containing protein</fullName>
    </recommendedName>
</protein>
<reference evidence="2 3" key="1">
    <citation type="submission" date="2014-04" db="EMBL/GenBank/DDBJ databases">
        <authorList>
            <consortium name="DOE Joint Genome Institute"/>
            <person name="Kuo A."/>
            <person name="Kohler A."/>
            <person name="Nagy L.G."/>
            <person name="Floudas D."/>
            <person name="Copeland A."/>
            <person name="Barry K.W."/>
            <person name="Cichocki N."/>
            <person name="Veneault-Fourrey C."/>
            <person name="LaButti K."/>
            <person name="Lindquist E.A."/>
            <person name="Lipzen A."/>
            <person name="Lundell T."/>
            <person name="Morin E."/>
            <person name="Murat C."/>
            <person name="Sun H."/>
            <person name="Tunlid A."/>
            <person name="Henrissat B."/>
            <person name="Grigoriev I.V."/>
            <person name="Hibbett D.S."/>
            <person name="Martin F."/>
            <person name="Nordberg H.P."/>
            <person name="Cantor M.N."/>
            <person name="Hua S.X."/>
        </authorList>
    </citation>
    <scope>NUCLEOTIDE SEQUENCE [LARGE SCALE GENOMIC DNA]</scope>
    <source>
        <strain evidence="2 3">LaAM-08-1</strain>
    </source>
</reference>
<keyword evidence="3" id="KW-1185">Reference proteome</keyword>
<dbReference type="AlphaFoldDB" id="A0A0C9WYU9"/>
<dbReference type="SUPFAM" id="SSF55658">
    <property type="entry name" value="L9 N-domain-like"/>
    <property type="match status" value="1"/>
</dbReference>
<name>A0A0C9WYU9_9AGAR</name>
<feature type="domain" description="Ribonuclease H1 N-terminal" evidence="1">
    <location>
        <begin position="2"/>
        <end position="43"/>
    </location>
</feature>
<dbReference type="Gene3D" id="3.40.970.10">
    <property type="entry name" value="Ribonuclease H1, N-terminal domain"/>
    <property type="match status" value="1"/>
</dbReference>
<evidence type="ECO:0000259" key="1">
    <source>
        <dbReference type="Pfam" id="PF01693"/>
    </source>
</evidence>
<feature type="non-terminal residue" evidence="2">
    <location>
        <position position="75"/>
    </location>
</feature>
<proteinExistence type="predicted"/>